<evidence type="ECO:0000313" key="3">
    <source>
        <dbReference type="Proteomes" id="UP000266975"/>
    </source>
</evidence>
<evidence type="ECO:0000313" key="2">
    <source>
        <dbReference type="EMBL" id="RNE50052.1"/>
    </source>
</evidence>
<accession>A0A3M8KBZ0</accession>
<reference evidence="2 3" key="1">
    <citation type="submission" date="2018-02" db="EMBL/GenBank/DDBJ databases">
        <title>Corynebacterium alimpuense sp. nov., a marine obligate actinomycete isolated from sediments of Valparaiso bay, Chile.</title>
        <authorList>
            <person name="Claverias F."/>
            <person name="Gonzales-Siles L."/>
            <person name="Salva-Serra F."/>
            <person name="Inganaes E."/>
            <person name="Molin K."/>
            <person name="Cumsille A."/>
            <person name="Undabarrena A."/>
            <person name="Couve E."/>
            <person name="Moore E.R.B."/>
            <person name="Gomila M."/>
            <person name="Camara B."/>
        </authorList>
    </citation>
    <scope>NUCLEOTIDE SEQUENCE [LARGE SCALE GENOMIC DNA]</scope>
    <source>
        <strain evidence="2 3">CCUG 69366</strain>
    </source>
</reference>
<proteinExistence type="predicted"/>
<protein>
    <submittedName>
        <fullName evidence="2">DUF2993 domain-containing protein</fullName>
    </submittedName>
</protein>
<name>A0A3M8KBZ0_9CORY</name>
<dbReference type="OrthoDB" id="4417239at2"/>
<evidence type="ECO:0000256" key="1">
    <source>
        <dbReference type="SAM" id="MobiDB-lite"/>
    </source>
</evidence>
<dbReference type="EMBL" id="PTJO01000001">
    <property type="protein sequence ID" value="RNE50052.1"/>
    <property type="molecule type" value="Genomic_DNA"/>
</dbReference>
<sequence length="250" mass="25970">MFIPRLPLVLATVVAVLFGAVWLGDSIVASRVERSISTQVEEAAGLEVSPRVAVGGAPYLAALITGEIPTIGVTALDVEVSGLGAVNAKTTVSEVVVSAEQVFSGEIAGSTAAFISRTISLDGVSLGTLLDMTDLDISNPYDISPSGGSSSEARLTGTPPGFDEPVTVIVDLRLVGSEFQMTPRELVDVPQDRETDARTAFTYSLDTHELPLAGQASSVSLVGGSIYFEAQRLNVTVQMADLSPIATSES</sequence>
<keyword evidence="3" id="KW-1185">Reference proteome</keyword>
<dbReference type="Pfam" id="PF11209">
    <property type="entry name" value="LmeA"/>
    <property type="match status" value="1"/>
</dbReference>
<feature type="region of interest" description="Disordered" evidence="1">
    <location>
        <begin position="141"/>
        <end position="160"/>
    </location>
</feature>
<dbReference type="InterPro" id="IPR021373">
    <property type="entry name" value="DUF2993"/>
</dbReference>
<dbReference type="Proteomes" id="UP000266975">
    <property type="component" value="Unassembled WGS sequence"/>
</dbReference>
<organism evidence="2 3">
    <name type="scientific">Corynebacterium alimapuense</name>
    <dbReference type="NCBI Taxonomy" id="1576874"/>
    <lineage>
        <taxon>Bacteria</taxon>
        <taxon>Bacillati</taxon>
        <taxon>Actinomycetota</taxon>
        <taxon>Actinomycetes</taxon>
        <taxon>Mycobacteriales</taxon>
        <taxon>Corynebacteriaceae</taxon>
        <taxon>Corynebacterium</taxon>
    </lineage>
</organism>
<comment type="caution">
    <text evidence="2">The sequence shown here is derived from an EMBL/GenBank/DDBJ whole genome shotgun (WGS) entry which is preliminary data.</text>
</comment>
<dbReference type="AlphaFoldDB" id="A0A3M8KBZ0"/>
<gene>
    <name evidence="2" type="ORF">C5L39_00145</name>
</gene>